<dbReference type="SUPFAM" id="SSF52540">
    <property type="entry name" value="P-loop containing nucleoside triphosphate hydrolases"/>
    <property type="match status" value="1"/>
</dbReference>
<accession>A0A5B8XVW5</accession>
<feature type="domain" description="Dynamin N-terminal" evidence="2">
    <location>
        <begin position="467"/>
        <end position="621"/>
    </location>
</feature>
<dbReference type="GO" id="GO:0005525">
    <property type="term" value="F:GTP binding"/>
    <property type="evidence" value="ECO:0007669"/>
    <property type="project" value="InterPro"/>
</dbReference>
<evidence type="ECO:0000313" key="3">
    <source>
        <dbReference type="EMBL" id="QED27609.1"/>
    </source>
</evidence>
<organism evidence="3 4">
    <name type="scientific">Microvenator marinus</name>
    <dbReference type="NCBI Taxonomy" id="2600177"/>
    <lineage>
        <taxon>Bacteria</taxon>
        <taxon>Deltaproteobacteria</taxon>
        <taxon>Bradymonadales</taxon>
        <taxon>Microvenatoraceae</taxon>
        <taxon>Microvenator</taxon>
    </lineage>
</organism>
<dbReference type="NCBIfam" id="TIGR00231">
    <property type="entry name" value="small_GTP"/>
    <property type="match status" value="1"/>
</dbReference>
<dbReference type="Pfam" id="PF00350">
    <property type="entry name" value="Dynamin_N"/>
    <property type="match status" value="1"/>
</dbReference>
<name>A0A5B8XVW5_9DELT</name>
<sequence>MSIFDKISGRVGDILDEVRIPDDVNRVHEDAIRYIESGDSYKAQEILRKIAERHPNIQRTWALMARAQRAQNEWLAAFESTQKALEIRETALLHLRAAESMEKLGRTREAHHHLRCATELKDYQEYEFEISWALGRILLTLGRKDKAERELKRAHKLHPNHWGCLDGLVRATAARDSKAALELLEQSEVQAPSKERQVLLGWLFEETGQIQRAKESYEAALDGGEPVARLGLARLVHRADPARAIELLQGDPDKSELKLSWFLIRGLAALTLGHFEDAQKALQRALELDSDNAEALIGLGRAQLSLGAFDMAGGNFQRALSSPKSRAEALVWIARWNVSRQELGTARYYLDEALREASELEVRAQALLELGKLLKAQGDFADAVVHLQEANTLGLQATDAAEGSEVLEACFQELRYNWAHLPGAKDPLGLAHFLEEVNEWLSLDGRLARFIPQAQALTSQLNAPLALAIVGEFNAGKSTLLNALLGEDLLPVGVLPTTAHQGVVRFGPRRAARVYYTDDHDTKAEECDFERASELMRENAEEIERIEFVFPHPSLRALEYWDTPGFNAIEERHEAVAERALNNAEAILWVMDANQVLSQTQFELIDRVKNGDEKIVVVINKVDRLQNPDDVQELVDYVTENIGDDILGVFPVSALRARTEEDRAFEDFRAFVEERIVARAGRLKVLEVGRKSNELMELIAEFRDRRINVLSRSMAVLDKTKSWTSHALKDVEPKQAAIERDLDDKVEFLLTVIQKEVEETLRPSGQLITKLKLNEEDAEFLGRLVVDRVKDVLNPAYLGVLELFQSLETQLAQQLDVALEGLEIDEARSLQRRIEGFFDESRQARMVLEQRIRGQIVAETRGRCATGREHLIKTAEIDRSLWPSRIRELIPPVRAVFHDEAKSWGESWSRRSQLFLDRLRADVELIELQTKYILNIPERSRE</sequence>
<dbReference type="Gene3D" id="3.40.50.300">
    <property type="entry name" value="P-loop containing nucleotide triphosphate hydrolases"/>
    <property type="match status" value="1"/>
</dbReference>
<dbReference type="AlphaFoldDB" id="A0A5B8XVW5"/>
<dbReference type="CDD" id="cd09912">
    <property type="entry name" value="DLP_2"/>
    <property type="match status" value="1"/>
</dbReference>
<dbReference type="InterPro" id="IPR051943">
    <property type="entry name" value="TRAFAC_Dynamin-like_GTPase"/>
</dbReference>
<feature type="repeat" description="TPR" evidence="1">
    <location>
        <begin position="128"/>
        <end position="161"/>
    </location>
</feature>
<evidence type="ECO:0000256" key="1">
    <source>
        <dbReference type="PROSITE-ProRule" id="PRU00339"/>
    </source>
</evidence>
<evidence type="ECO:0000313" key="4">
    <source>
        <dbReference type="Proteomes" id="UP000321595"/>
    </source>
</evidence>
<feature type="repeat" description="TPR" evidence="1">
    <location>
        <begin position="259"/>
        <end position="292"/>
    </location>
</feature>
<dbReference type="KEGG" id="bbae:FRD01_10230"/>
<dbReference type="RefSeq" id="WP_146959298.1">
    <property type="nucleotide sequence ID" value="NZ_CP042467.1"/>
</dbReference>
<dbReference type="InterPro" id="IPR019734">
    <property type="entry name" value="TPR_rpt"/>
</dbReference>
<dbReference type="Pfam" id="PF13181">
    <property type="entry name" value="TPR_8"/>
    <property type="match status" value="1"/>
</dbReference>
<dbReference type="SMART" id="SM00028">
    <property type="entry name" value="TPR"/>
    <property type="match status" value="5"/>
</dbReference>
<keyword evidence="1" id="KW-0802">TPR repeat</keyword>
<dbReference type="InterPro" id="IPR027417">
    <property type="entry name" value="P-loop_NTPase"/>
</dbReference>
<proteinExistence type="predicted"/>
<dbReference type="PANTHER" id="PTHR43681:SF1">
    <property type="entry name" value="SARCALUMENIN"/>
    <property type="match status" value="1"/>
</dbReference>
<reference evidence="3 4" key="1">
    <citation type="submission" date="2019-08" db="EMBL/GenBank/DDBJ databases">
        <authorList>
            <person name="Liang Q."/>
        </authorList>
    </citation>
    <scope>NUCLEOTIDE SEQUENCE [LARGE SCALE GENOMIC DNA]</scope>
    <source>
        <strain evidence="3 4">V1718</strain>
    </source>
</reference>
<evidence type="ECO:0000259" key="2">
    <source>
        <dbReference type="Pfam" id="PF00350"/>
    </source>
</evidence>
<dbReference type="InterPro" id="IPR045063">
    <property type="entry name" value="Dynamin_N"/>
</dbReference>
<dbReference type="OrthoDB" id="1100581at2"/>
<gene>
    <name evidence="3" type="ORF">FRD01_10230</name>
</gene>
<dbReference type="PANTHER" id="PTHR43681">
    <property type="entry name" value="TRANSMEMBRANE GTPASE FZO"/>
    <property type="match status" value="1"/>
</dbReference>
<dbReference type="InterPro" id="IPR011990">
    <property type="entry name" value="TPR-like_helical_dom_sf"/>
</dbReference>
<dbReference type="InterPro" id="IPR005225">
    <property type="entry name" value="Small_GTP-bd"/>
</dbReference>
<dbReference type="Pfam" id="PF13432">
    <property type="entry name" value="TPR_16"/>
    <property type="match status" value="2"/>
</dbReference>
<keyword evidence="4" id="KW-1185">Reference proteome</keyword>
<dbReference type="PROSITE" id="PS50005">
    <property type="entry name" value="TPR"/>
    <property type="match status" value="2"/>
</dbReference>
<dbReference type="SUPFAM" id="SSF48452">
    <property type="entry name" value="TPR-like"/>
    <property type="match status" value="2"/>
</dbReference>
<dbReference type="Proteomes" id="UP000321595">
    <property type="component" value="Chromosome"/>
</dbReference>
<dbReference type="EMBL" id="CP042467">
    <property type="protein sequence ID" value="QED27609.1"/>
    <property type="molecule type" value="Genomic_DNA"/>
</dbReference>
<dbReference type="Gene3D" id="1.25.40.10">
    <property type="entry name" value="Tetratricopeptide repeat domain"/>
    <property type="match status" value="3"/>
</dbReference>
<protein>
    <submittedName>
        <fullName evidence="3">Tetratricopeptide repeat protein</fullName>
    </submittedName>
</protein>